<accession>A0A095T5J6</accession>
<dbReference type="GO" id="GO:0016491">
    <property type="term" value="F:oxidoreductase activity"/>
    <property type="evidence" value="ECO:0007669"/>
    <property type="project" value="UniProtKB-KW"/>
</dbReference>
<dbReference type="PANTHER" id="PTHR13847:SF289">
    <property type="entry name" value="GLYCINE OXIDASE"/>
    <property type="match status" value="1"/>
</dbReference>
<dbReference type="InterPro" id="IPR006076">
    <property type="entry name" value="FAD-dep_OxRdtase"/>
</dbReference>
<reference evidence="3" key="1">
    <citation type="submission" date="2014-12" db="EMBL/GenBank/DDBJ databases">
        <title>The draft genome of the Tatumella morbirosei type strain, LMG23360T isolated from pineapple rot.</title>
        <authorList>
            <person name="Smits T.H."/>
            <person name="Palmer M."/>
            <person name="Venter S.N."/>
            <person name="Duffy B."/>
            <person name="Steenkamp E.T."/>
            <person name="Chan W.Y."/>
            <person name="Coutinho T.A."/>
            <person name="Coetzee M.P."/>
            <person name="De Maayer P."/>
        </authorList>
    </citation>
    <scope>NUCLEOTIDE SEQUENCE [LARGE SCALE GENOMIC DNA]</scope>
    <source>
        <strain evidence="3">LMG 23360</strain>
    </source>
</reference>
<protein>
    <submittedName>
        <fullName evidence="3">FAD-dependent oxidoreductase</fullName>
    </submittedName>
</protein>
<dbReference type="Proteomes" id="UP000029577">
    <property type="component" value="Unassembled WGS sequence"/>
</dbReference>
<dbReference type="InterPro" id="IPR036188">
    <property type="entry name" value="FAD/NAD-bd_sf"/>
</dbReference>
<organism evidence="3 4">
    <name type="scientific">Tatumella morbirosei</name>
    <dbReference type="NCBI Taxonomy" id="642227"/>
    <lineage>
        <taxon>Bacteria</taxon>
        <taxon>Pseudomonadati</taxon>
        <taxon>Pseudomonadota</taxon>
        <taxon>Gammaproteobacteria</taxon>
        <taxon>Enterobacterales</taxon>
        <taxon>Erwiniaceae</taxon>
        <taxon>Tatumella</taxon>
    </lineage>
</organism>
<gene>
    <name evidence="3" type="ORF">HA49_14265</name>
</gene>
<evidence type="ECO:0000256" key="1">
    <source>
        <dbReference type="ARBA" id="ARBA00023002"/>
    </source>
</evidence>
<dbReference type="GO" id="GO:0005737">
    <property type="term" value="C:cytoplasm"/>
    <property type="evidence" value="ECO:0007669"/>
    <property type="project" value="TreeGrafter"/>
</dbReference>
<keyword evidence="4" id="KW-1185">Reference proteome</keyword>
<comment type="caution">
    <text evidence="3">The sequence shown here is derived from an EMBL/GenBank/DDBJ whole genome shotgun (WGS) entry which is preliminary data.</text>
</comment>
<dbReference type="PRINTS" id="PR00419">
    <property type="entry name" value="ADXRDTASE"/>
</dbReference>
<feature type="domain" description="FAD dependent oxidoreductase" evidence="2">
    <location>
        <begin position="4"/>
        <end position="354"/>
    </location>
</feature>
<dbReference type="Pfam" id="PF01266">
    <property type="entry name" value="DAO"/>
    <property type="match status" value="1"/>
</dbReference>
<sequence>MTKRVAVIGAGVLGLSVARELALRGIEVTVFDRETAGAGTSTTSYAWINSNGKSPDSYHRLNTEAIDEHRKLQHNSLTAGRWLEETGTYEWAIDPQGEQQLLERVSRLTAHHYPLQQVTLGEIQTRIPELQIPPGAGSLWYFPQECLLNPFIYLAAQLAVLREQGAEMLTRCEVVDISEDSSGVTLLLSDGRKWQGDEVIIATGRWSQQLANRLGLSLAMIDANQQGKVACGFLAYTTPVLTQLSANLISPELNIRPAGGGRLILQATDLDIHANPVQPPPVDGFIGREMLIRLRRLLANTDNARLESIAVGQRAKPADGLPAIGYLTPQRKVYLMVTHSGITLAPLIGRLVAEEVSSQQRPALLEDFAPDRLLGKTAADFPSEGVWFPAAQ</sequence>
<dbReference type="PANTHER" id="PTHR13847">
    <property type="entry name" value="SARCOSINE DEHYDROGENASE-RELATED"/>
    <property type="match status" value="1"/>
</dbReference>
<evidence type="ECO:0000259" key="2">
    <source>
        <dbReference type="Pfam" id="PF01266"/>
    </source>
</evidence>
<dbReference type="OrthoDB" id="8993739at2"/>
<dbReference type="SUPFAM" id="SSF51905">
    <property type="entry name" value="FAD/NAD(P)-binding domain"/>
    <property type="match status" value="1"/>
</dbReference>
<dbReference type="Gene3D" id="3.30.9.10">
    <property type="entry name" value="D-Amino Acid Oxidase, subunit A, domain 2"/>
    <property type="match status" value="1"/>
</dbReference>
<dbReference type="EMBL" id="JPKR02000003">
    <property type="protein sequence ID" value="KGD71967.1"/>
    <property type="molecule type" value="Genomic_DNA"/>
</dbReference>
<dbReference type="Gene3D" id="3.50.50.60">
    <property type="entry name" value="FAD/NAD(P)-binding domain"/>
    <property type="match status" value="1"/>
</dbReference>
<proteinExistence type="predicted"/>
<name>A0A095T5J6_9GAMM</name>
<evidence type="ECO:0000313" key="3">
    <source>
        <dbReference type="EMBL" id="KGD71967.1"/>
    </source>
</evidence>
<dbReference type="AlphaFoldDB" id="A0A095T5J6"/>
<evidence type="ECO:0000313" key="4">
    <source>
        <dbReference type="Proteomes" id="UP000029577"/>
    </source>
</evidence>
<dbReference type="STRING" id="642227.HA49_14265"/>
<dbReference type="eggNOG" id="COG0665">
    <property type="taxonomic scope" value="Bacteria"/>
</dbReference>
<dbReference type="RefSeq" id="WP_038021115.1">
    <property type="nucleotide sequence ID" value="NZ_JPKR02000003.1"/>
</dbReference>
<keyword evidence="1" id="KW-0560">Oxidoreductase</keyword>